<proteinExistence type="predicted"/>
<evidence type="ECO:0000313" key="3">
    <source>
        <dbReference type="Proteomes" id="UP001205861"/>
    </source>
</evidence>
<evidence type="ECO:0000313" key="2">
    <source>
        <dbReference type="EMBL" id="MCS0608340.1"/>
    </source>
</evidence>
<organism evidence="2 3">
    <name type="scientific">Massilia solisilvae</name>
    <dbReference type="NCBI Taxonomy" id="1811225"/>
    <lineage>
        <taxon>Bacteria</taxon>
        <taxon>Pseudomonadati</taxon>
        <taxon>Pseudomonadota</taxon>
        <taxon>Betaproteobacteria</taxon>
        <taxon>Burkholderiales</taxon>
        <taxon>Oxalobacteraceae</taxon>
        <taxon>Telluria group</taxon>
        <taxon>Massilia</taxon>
    </lineage>
</organism>
<keyword evidence="2" id="KW-0282">Flagellum</keyword>
<evidence type="ECO:0000259" key="1">
    <source>
        <dbReference type="Pfam" id="PF01052"/>
    </source>
</evidence>
<protein>
    <submittedName>
        <fullName evidence="2">FliM/FliN family flagellar motor switch protein</fullName>
    </submittedName>
</protein>
<gene>
    <name evidence="2" type="ORF">NX773_09195</name>
</gene>
<accession>A0ABT2BJS5</accession>
<name>A0ABT2BJS5_9BURK</name>
<feature type="domain" description="Flagellar motor switch protein FliN-like C-terminal" evidence="1">
    <location>
        <begin position="217"/>
        <end position="273"/>
    </location>
</feature>
<keyword evidence="2" id="KW-0966">Cell projection</keyword>
<sequence>MPSSISADRCPVLDPTLLGRPVHLLPQFAARLREALGAAMRLPARHRYWDAFDVDELEFTRAPSQEPLRWLEVEYGFGRASVAFERPLLLALLDWRYGRTATPAAGRDLSERVTATEERLALMLTRQLAEVLAGRVLAGLAALGETAPMRELVPVAASAPPAGSWAIRLVLRAHGGERGTVWFALDQALTSAILRGLLPPRRAQGGPAAEPLATRLAVRLEARLASKEMTLAALFDLKPGDVIPFSLGRADVLLDENRLFTAAVAEHKGKLCLTSFEDTD</sequence>
<dbReference type="Proteomes" id="UP001205861">
    <property type="component" value="Unassembled WGS sequence"/>
</dbReference>
<reference evidence="2 3" key="1">
    <citation type="submission" date="2022-08" db="EMBL/GenBank/DDBJ databases">
        <title>Reclassification of Massilia species as members of the genera Telluria, Duganella, Pseudoduganella, Mokoshia gen. nov. and Zemynaea gen. nov. using orthogonal and non-orthogonal genome-based approaches.</title>
        <authorList>
            <person name="Bowman J.P."/>
        </authorList>
    </citation>
    <scope>NUCLEOTIDE SEQUENCE [LARGE SCALE GENOMIC DNA]</scope>
    <source>
        <strain evidence="2 3">JCM 31607</strain>
    </source>
</reference>
<dbReference type="Pfam" id="PF01052">
    <property type="entry name" value="FliMN_C"/>
    <property type="match status" value="1"/>
</dbReference>
<dbReference type="InterPro" id="IPR036429">
    <property type="entry name" value="SpoA-like_sf"/>
</dbReference>
<dbReference type="InterPro" id="IPR001543">
    <property type="entry name" value="FliN-like_C"/>
</dbReference>
<keyword evidence="3" id="KW-1185">Reference proteome</keyword>
<dbReference type="SUPFAM" id="SSF101801">
    <property type="entry name" value="Surface presentation of antigens (SPOA)"/>
    <property type="match status" value="1"/>
</dbReference>
<keyword evidence="2" id="KW-0969">Cilium</keyword>
<dbReference type="EMBL" id="JANUGV010000002">
    <property type="protein sequence ID" value="MCS0608340.1"/>
    <property type="molecule type" value="Genomic_DNA"/>
</dbReference>
<dbReference type="RefSeq" id="WP_258856046.1">
    <property type="nucleotide sequence ID" value="NZ_JANUGV010000002.1"/>
</dbReference>
<comment type="caution">
    <text evidence="2">The sequence shown here is derived from an EMBL/GenBank/DDBJ whole genome shotgun (WGS) entry which is preliminary data.</text>
</comment>